<dbReference type="AlphaFoldDB" id="A0A371ATX3"/>
<organism evidence="1 2">
    <name type="scientific">Anaerosacchariphilus polymeriproducens</name>
    <dbReference type="NCBI Taxonomy" id="1812858"/>
    <lineage>
        <taxon>Bacteria</taxon>
        <taxon>Bacillati</taxon>
        <taxon>Bacillota</taxon>
        <taxon>Clostridia</taxon>
        <taxon>Lachnospirales</taxon>
        <taxon>Lachnospiraceae</taxon>
        <taxon>Anaerosacchariphilus</taxon>
    </lineage>
</organism>
<protein>
    <submittedName>
        <fullName evidence="1">Uncharacterized protein</fullName>
    </submittedName>
</protein>
<dbReference type="EMBL" id="QRCT01000034">
    <property type="protein sequence ID" value="RDU22999.1"/>
    <property type="molecule type" value="Genomic_DNA"/>
</dbReference>
<name>A0A371ATX3_9FIRM</name>
<keyword evidence="2" id="KW-1185">Reference proteome</keyword>
<accession>A0A371ATX3</accession>
<evidence type="ECO:0000313" key="1">
    <source>
        <dbReference type="EMBL" id="RDU22999.1"/>
    </source>
</evidence>
<dbReference type="OrthoDB" id="2063172at2"/>
<evidence type="ECO:0000313" key="2">
    <source>
        <dbReference type="Proteomes" id="UP000255036"/>
    </source>
</evidence>
<dbReference type="Proteomes" id="UP000255036">
    <property type="component" value="Unassembled WGS sequence"/>
</dbReference>
<reference evidence="1 2" key="1">
    <citation type="submission" date="2018-07" db="EMBL/GenBank/DDBJ databases">
        <title>Anaerosacharophilus polymeroproducens gen. nov. sp. nov., an anaerobic bacterium isolated from salt field.</title>
        <authorList>
            <person name="Kim W."/>
            <person name="Yang S.-H."/>
            <person name="Oh J."/>
            <person name="Lee J.-H."/>
            <person name="Kwon K.K."/>
        </authorList>
    </citation>
    <scope>NUCLEOTIDE SEQUENCE [LARGE SCALE GENOMIC DNA]</scope>
    <source>
        <strain evidence="1 2">MCWD5</strain>
    </source>
</reference>
<dbReference type="RefSeq" id="WP_115482341.1">
    <property type="nucleotide sequence ID" value="NZ_QRCT01000034.1"/>
</dbReference>
<proteinExistence type="predicted"/>
<sequence>MSDETNSNMTTFDSVIQTKQLQIIKAAIPYIQTTEQKFLSIYVKYLELNQTINLFNKKEDALKMCSVDSESDSPNEKPIRMLNDIRNYCSDTEKETIDMILNFFNAFEIYNSYLKKQGDGTGKSESPLSFFKNFMTPEQKEVFETYKTQFT</sequence>
<comment type="caution">
    <text evidence="1">The sequence shown here is derived from an EMBL/GenBank/DDBJ whole genome shotgun (WGS) entry which is preliminary data.</text>
</comment>
<gene>
    <name evidence="1" type="ORF">DWV06_11570</name>
</gene>